<dbReference type="AlphaFoldDB" id="A0A4C1ZQ36"/>
<dbReference type="EMBL" id="BGZK01002035">
    <property type="protein sequence ID" value="GBP89838.1"/>
    <property type="molecule type" value="Genomic_DNA"/>
</dbReference>
<sequence length="114" mass="12821">MISRKPEIEVTSPATADGRTDSYSDPYLIPKKTKVYRIFYSRPLQRALGAQGVKRARAKKLSIMATVLRYHELFIIFSQQALGPDPGPARDYRHRADIELESLLNTAATNNQSA</sequence>
<proteinExistence type="predicted"/>
<keyword evidence="3" id="KW-1185">Reference proteome</keyword>
<dbReference type="Proteomes" id="UP000299102">
    <property type="component" value="Unassembled WGS sequence"/>
</dbReference>
<accession>A0A4C1ZQ36</accession>
<protein>
    <submittedName>
        <fullName evidence="2">Uncharacterized protein</fullName>
    </submittedName>
</protein>
<organism evidence="2 3">
    <name type="scientific">Eumeta variegata</name>
    <name type="common">Bagworm moth</name>
    <name type="synonym">Eumeta japonica</name>
    <dbReference type="NCBI Taxonomy" id="151549"/>
    <lineage>
        <taxon>Eukaryota</taxon>
        <taxon>Metazoa</taxon>
        <taxon>Ecdysozoa</taxon>
        <taxon>Arthropoda</taxon>
        <taxon>Hexapoda</taxon>
        <taxon>Insecta</taxon>
        <taxon>Pterygota</taxon>
        <taxon>Neoptera</taxon>
        <taxon>Endopterygota</taxon>
        <taxon>Lepidoptera</taxon>
        <taxon>Glossata</taxon>
        <taxon>Ditrysia</taxon>
        <taxon>Tineoidea</taxon>
        <taxon>Psychidae</taxon>
        <taxon>Oiketicinae</taxon>
        <taxon>Eumeta</taxon>
    </lineage>
</organism>
<evidence type="ECO:0000313" key="3">
    <source>
        <dbReference type="Proteomes" id="UP000299102"/>
    </source>
</evidence>
<gene>
    <name evidence="2" type="ORF">EVAR_67158_1</name>
</gene>
<evidence type="ECO:0000256" key="1">
    <source>
        <dbReference type="SAM" id="MobiDB-lite"/>
    </source>
</evidence>
<comment type="caution">
    <text evidence="2">The sequence shown here is derived from an EMBL/GenBank/DDBJ whole genome shotgun (WGS) entry which is preliminary data.</text>
</comment>
<reference evidence="2 3" key="1">
    <citation type="journal article" date="2019" name="Commun. Biol.">
        <title>The bagworm genome reveals a unique fibroin gene that provides high tensile strength.</title>
        <authorList>
            <person name="Kono N."/>
            <person name="Nakamura H."/>
            <person name="Ohtoshi R."/>
            <person name="Tomita M."/>
            <person name="Numata K."/>
            <person name="Arakawa K."/>
        </authorList>
    </citation>
    <scope>NUCLEOTIDE SEQUENCE [LARGE SCALE GENOMIC DNA]</scope>
</reference>
<feature type="region of interest" description="Disordered" evidence="1">
    <location>
        <begin position="1"/>
        <end position="23"/>
    </location>
</feature>
<name>A0A4C1ZQ36_EUMVA</name>
<evidence type="ECO:0000313" key="2">
    <source>
        <dbReference type="EMBL" id="GBP89838.1"/>
    </source>
</evidence>